<evidence type="ECO:0000256" key="3">
    <source>
        <dbReference type="PIRSR" id="PIRSR601613-1"/>
    </source>
</evidence>
<comment type="cofactor">
    <cofactor evidence="1 4">
        <name>FAD</name>
        <dbReference type="ChEBI" id="CHEBI:57692"/>
    </cofactor>
</comment>
<dbReference type="PANTHER" id="PTHR10742">
    <property type="entry name" value="FLAVIN MONOAMINE OXIDASE"/>
    <property type="match status" value="1"/>
</dbReference>
<dbReference type="PANTHER" id="PTHR10742:SF398">
    <property type="entry name" value="AMINE OXIDASE DOMAIN-CONTAINING PROTEIN-RELATED"/>
    <property type="match status" value="1"/>
</dbReference>
<dbReference type="GO" id="GO:0046592">
    <property type="term" value="F:polyamine oxidase activity"/>
    <property type="evidence" value="ECO:0007669"/>
    <property type="project" value="TreeGrafter"/>
</dbReference>
<dbReference type="InterPro" id="IPR036188">
    <property type="entry name" value="FAD/NAD-bd_sf"/>
</dbReference>
<dbReference type="SUPFAM" id="SSF54373">
    <property type="entry name" value="FAD-linked reductases, C-terminal domain"/>
    <property type="match status" value="1"/>
</dbReference>
<dbReference type="Pfam" id="PF01593">
    <property type="entry name" value="Amino_oxidase"/>
    <property type="match status" value="1"/>
</dbReference>
<dbReference type="AlphaFoldDB" id="A0A1Y1K456"/>
<organism evidence="6">
    <name type="scientific">Photinus pyralis</name>
    <name type="common">Common eastern firefly</name>
    <name type="synonym">Lampyris pyralis</name>
    <dbReference type="NCBI Taxonomy" id="7054"/>
    <lineage>
        <taxon>Eukaryota</taxon>
        <taxon>Metazoa</taxon>
        <taxon>Ecdysozoa</taxon>
        <taxon>Arthropoda</taxon>
        <taxon>Hexapoda</taxon>
        <taxon>Insecta</taxon>
        <taxon>Pterygota</taxon>
        <taxon>Neoptera</taxon>
        <taxon>Endopterygota</taxon>
        <taxon>Coleoptera</taxon>
        <taxon>Polyphaga</taxon>
        <taxon>Elateriformia</taxon>
        <taxon>Elateroidea</taxon>
        <taxon>Lampyridae</taxon>
        <taxon>Lampyrinae</taxon>
        <taxon>Photinus</taxon>
    </lineage>
</organism>
<comment type="similarity">
    <text evidence="4">Belongs to the flavin monoamine oxidase family.</text>
</comment>
<dbReference type="OrthoDB" id="5046242at2759"/>
<keyword evidence="4" id="KW-0274">FAD</keyword>
<evidence type="ECO:0000313" key="7">
    <source>
        <dbReference type="EMBL" id="KAB0798861.1"/>
    </source>
</evidence>
<evidence type="ECO:0000259" key="5">
    <source>
        <dbReference type="Pfam" id="PF01593"/>
    </source>
</evidence>
<sequence>MTNRMMPSCGPRVVIVGAGVAGIAAASRLIENGFANCIILEAEDRVGGRICTRRLGDGVVDLGAQYCRKDSIVYHLVKDFDLLEVRNVSTHVYHSQNGRLEDSFVNKLLDKVSDLYHGGPVQNVEWKQYLEERFDDEIVDLFHDERQRLLARDNMDFVKKQVLLCTGSICLNGVYGATSGEFPPDFRCVWKSHGYQALLDILMKKHLKTKSALQYEQKVILNSEVTKIEWGEEDGAKVICANGLYYLADYVIVTVPLGALKRQHSTLFSPALPKTKQKVIELLGFGSILKVCFHFSTKWWSDNDFAFAWGEEDLKTALIKSEHPWMTNCMGFYLVPNNPNVLMAWFVGNYISTLESISDDVLLDGAHMVLQRFLGRTFQNITKPIKLERNRWCTNPHFGGMVSYETLQSKRHGLTGETLAESVDSKVGIPQLLFGGEATMKVGYGSVNGAVMSGFREADRIINYCRGNK</sequence>
<dbReference type="InterPro" id="IPR002937">
    <property type="entry name" value="Amino_oxidase"/>
</dbReference>
<dbReference type="InterPro" id="IPR001613">
    <property type="entry name" value="Flavin_amine_oxidase"/>
</dbReference>
<reference evidence="7" key="3">
    <citation type="submission" date="2019-08" db="EMBL/GenBank/DDBJ databases">
        <authorList>
            <consortium name="Photinus pyralis genome working group"/>
            <person name="Fallon T.R."/>
            <person name="Sander Lower S.E."/>
            <person name="Weng J.-K."/>
        </authorList>
    </citation>
    <scope>NUCLEOTIDE SEQUENCE</scope>
    <source>
        <strain evidence="7">1611_PpyrPB1</strain>
        <tissue evidence="7">Whole body</tissue>
    </source>
</reference>
<dbReference type="InterPro" id="IPR050281">
    <property type="entry name" value="Flavin_monoamine_oxidase"/>
</dbReference>
<evidence type="ECO:0000256" key="4">
    <source>
        <dbReference type="RuleBase" id="RU362067"/>
    </source>
</evidence>
<dbReference type="EMBL" id="VVIM01000005">
    <property type="protein sequence ID" value="KAB0798861.1"/>
    <property type="molecule type" value="Genomic_DNA"/>
</dbReference>
<dbReference type="Proteomes" id="UP000327044">
    <property type="component" value="Unassembled WGS sequence"/>
</dbReference>
<protein>
    <recommendedName>
        <fullName evidence="4">Amine oxidase</fullName>
        <ecNumber evidence="4">1.4.3.-</ecNumber>
    </recommendedName>
</protein>
<feature type="binding site" evidence="3">
    <location>
        <begin position="41"/>
        <end position="42"/>
    </location>
    <ligand>
        <name>FAD</name>
        <dbReference type="ChEBI" id="CHEBI:57692"/>
    </ligand>
</feature>
<dbReference type="SUPFAM" id="SSF51905">
    <property type="entry name" value="FAD/NAD(P)-binding domain"/>
    <property type="match status" value="1"/>
</dbReference>
<keyword evidence="2 4" id="KW-0560">Oxidoreductase</keyword>
<dbReference type="EMBL" id="GEZM01098914">
    <property type="protein sequence ID" value="JAV53647.1"/>
    <property type="molecule type" value="Transcribed_RNA"/>
</dbReference>
<keyword evidence="8" id="KW-1185">Reference proteome</keyword>
<evidence type="ECO:0000256" key="1">
    <source>
        <dbReference type="ARBA" id="ARBA00001974"/>
    </source>
</evidence>
<proteinExistence type="inferred from homology"/>
<reference evidence="6" key="1">
    <citation type="journal article" date="2016" name="Sci. Rep.">
        <title>Molecular characterization of firefly nuptial gifts: a multi-omics approach sheds light on postcopulatory sexual selection.</title>
        <authorList>
            <person name="Al-Wathiqui N."/>
            <person name="Fallon T.R."/>
            <person name="South A."/>
            <person name="Weng J.K."/>
            <person name="Lewis S.M."/>
        </authorList>
    </citation>
    <scope>NUCLEOTIDE SEQUENCE</scope>
</reference>
<feature type="domain" description="Amine oxidase" evidence="5">
    <location>
        <begin position="20"/>
        <end position="462"/>
    </location>
</feature>
<name>A0A1Y1K456_PHOPY</name>
<evidence type="ECO:0000256" key="2">
    <source>
        <dbReference type="ARBA" id="ARBA00023002"/>
    </source>
</evidence>
<dbReference type="GO" id="GO:0008131">
    <property type="term" value="F:primary methylamine oxidase activity"/>
    <property type="evidence" value="ECO:0007669"/>
    <property type="project" value="UniProtKB-ARBA"/>
</dbReference>
<dbReference type="EC" id="1.4.3.-" evidence="4"/>
<evidence type="ECO:0000313" key="6">
    <source>
        <dbReference type="EMBL" id="JAV53647.1"/>
    </source>
</evidence>
<reference evidence="7 8" key="2">
    <citation type="journal article" date="2018" name="Elife">
        <title>Firefly genomes illuminate parallel origins of bioluminescence in beetles.</title>
        <authorList>
            <person name="Fallon T.R."/>
            <person name="Lower S.E."/>
            <person name="Chang C.H."/>
            <person name="Bessho-Uehara M."/>
            <person name="Martin G.J."/>
            <person name="Bewick A.J."/>
            <person name="Behringer M."/>
            <person name="Debat H.J."/>
            <person name="Wong I."/>
            <person name="Day J.C."/>
            <person name="Suvorov A."/>
            <person name="Silva C.J."/>
            <person name="Stanger-Hall K.F."/>
            <person name="Hall D.W."/>
            <person name="Schmitz R.J."/>
            <person name="Nelson D.R."/>
            <person name="Lewis S.M."/>
            <person name="Shigenobu S."/>
            <person name="Bybee S.M."/>
            <person name="Larracuente A.M."/>
            <person name="Oba Y."/>
            <person name="Weng J.K."/>
        </authorList>
    </citation>
    <scope>NUCLEOTIDE SEQUENCE [LARGE SCALE GENOMIC DNA]</scope>
    <source>
        <strain evidence="7">1611_PpyrPB1</strain>
        <tissue evidence="7">Whole body</tissue>
    </source>
</reference>
<feature type="binding site" evidence="3">
    <location>
        <position position="225"/>
    </location>
    <ligand>
        <name>FAD</name>
        <dbReference type="ChEBI" id="CHEBI:57692"/>
    </ligand>
</feature>
<accession>A0A1Y1K456</accession>
<dbReference type="InParanoid" id="A0A1Y1K456"/>
<gene>
    <name evidence="7" type="ORF">PPYR_06741</name>
</gene>
<dbReference type="PRINTS" id="PR00757">
    <property type="entry name" value="AMINEOXDASEF"/>
</dbReference>
<dbReference type="Gene3D" id="3.90.660.10">
    <property type="match status" value="1"/>
</dbReference>
<keyword evidence="4" id="KW-0285">Flavoprotein</keyword>
<dbReference type="Gene3D" id="3.50.50.60">
    <property type="entry name" value="FAD/NAD(P)-binding domain"/>
    <property type="match status" value="1"/>
</dbReference>
<evidence type="ECO:0000313" key="8">
    <source>
        <dbReference type="Proteomes" id="UP000327044"/>
    </source>
</evidence>